<name>A0A9Q0YCT2_HOLLE</name>
<protein>
    <submittedName>
        <fullName evidence="1">Uncharacterized protein</fullName>
    </submittedName>
</protein>
<evidence type="ECO:0000313" key="1">
    <source>
        <dbReference type="EMBL" id="KAJ8017592.1"/>
    </source>
</evidence>
<keyword evidence="2" id="KW-1185">Reference proteome</keyword>
<evidence type="ECO:0000313" key="2">
    <source>
        <dbReference type="Proteomes" id="UP001152320"/>
    </source>
</evidence>
<dbReference type="Proteomes" id="UP001152320">
    <property type="component" value="Unassembled WGS sequence"/>
</dbReference>
<dbReference type="EMBL" id="JAIZAY010001412">
    <property type="protein sequence ID" value="KAJ8017592.1"/>
    <property type="molecule type" value="Genomic_DNA"/>
</dbReference>
<dbReference type="AlphaFoldDB" id="A0A9Q0YCT2"/>
<proteinExistence type="predicted"/>
<comment type="caution">
    <text evidence="1">The sequence shown here is derived from an EMBL/GenBank/DDBJ whole genome shotgun (WGS) entry which is preliminary data.</text>
</comment>
<organism evidence="1 2">
    <name type="scientific">Holothuria leucospilota</name>
    <name type="common">Black long sea cucumber</name>
    <name type="synonym">Mertensiothuria leucospilota</name>
    <dbReference type="NCBI Taxonomy" id="206669"/>
    <lineage>
        <taxon>Eukaryota</taxon>
        <taxon>Metazoa</taxon>
        <taxon>Echinodermata</taxon>
        <taxon>Eleutherozoa</taxon>
        <taxon>Echinozoa</taxon>
        <taxon>Holothuroidea</taxon>
        <taxon>Aspidochirotacea</taxon>
        <taxon>Aspidochirotida</taxon>
        <taxon>Holothuriidae</taxon>
        <taxon>Holothuria</taxon>
    </lineage>
</organism>
<gene>
    <name evidence="1" type="ORF">HOLleu_44896</name>
</gene>
<sequence length="224" mass="25745">MICTINETCTDIPYLSCMQGYRLENNDTQSSNCCTVTTSGYLSKQTAFGQDRTQRKATRWKVPHPVHKCDERITTLTEQLGYIHHNMFVLERNCNDIISQGHIYDGSTNFHVTESLLPSMGPVLCGNLCRHSLFTAGYCRQACSKVWRTSSVSSKKNNLRKRKNCAAVRIFNLNILYCCLASTCRMRGWVLYFWTIFSILNTELDDHKAFALEYTHKNIPTCRK</sequence>
<accession>A0A9Q0YCT2</accession>
<reference evidence="1" key="1">
    <citation type="submission" date="2021-10" db="EMBL/GenBank/DDBJ databases">
        <title>Tropical sea cucumber genome reveals ecological adaptation and Cuvierian tubules defense mechanism.</title>
        <authorList>
            <person name="Chen T."/>
        </authorList>
    </citation>
    <scope>NUCLEOTIDE SEQUENCE</scope>
    <source>
        <strain evidence="1">Nanhai2018</strain>
        <tissue evidence="1">Muscle</tissue>
    </source>
</reference>